<dbReference type="RefSeq" id="WP_176626481.1">
    <property type="nucleotide sequence ID" value="NZ_JABXXQ010000536.1"/>
</dbReference>
<dbReference type="CDD" id="cd10436">
    <property type="entry name" value="GIY-YIG_EndoII_Hpy188I_like"/>
    <property type="match status" value="1"/>
</dbReference>
<dbReference type="EMBL" id="JACHXV010000057">
    <property type="protein sequence ID" value="MBB3175613.1"/>
    <property type="molecule type" value="Genomic_DNA"/>
</dbReference>
<proteinExistence type="predicted"/>
<dbReference type="InterPro" id="IPR000305">
    <property type="entry name" value="GIY-YIG_endonuc"/>
</dbReference>
<accession>A0A850NYR0</accession>
<dbReference type="Proteomes" id="UP000557688">
    <property type="component" value="Unassembled WGS sequence"/>
</dbReference>
<dbReference type="Proteomes" id="UP000565205">
    <property type="component" value="Unassembled WGS sequence"/>
</dbReference>
<dbReference type="InterPro" id="IPR044556">
    <property type="entry name" value="EndoII-like_GIY-YIG"/>
</dbReference>
<protein>
    <submittedName>
        <fullName evidence="4">GIY-YIG nuclease family protein</fullName>
    </submittedName>
</protein>
<dbReference type="InterPro" id="IPR053748">
    <property type="entry name" value="Host_DNA_Degrad_Endo"/>
</dbReference>
<organism evidence="4 6">
    <name type="scientific">Endobacter medicaginis</name>
    <dbReference type="NCBI Taxonomy" id="1181271"/>
    <lineage>
        <taxon>Bacteria</taxon>
        <taxon>Pseudomonadati</taxon>
        <taxon>Pseudomonadota</taxon>
        <taxon>Alphaproteobacteria</taxon>
        <taxon>Acetobacterales</taxon>
        <taxon>Acetobacteraceae</taxon>
        <taxon>Endobacter</taxon>
    </lineage>
</organism>
<keyword evidence="5" id="KW-1185">Reference proteome</keyword>
<feature type="domain" description="GIY-YIG" evidence="2">
    <location>
        <begin position="43"/>
        <end position="142"/>
    </location>
</feature>
<dbReference type="Gene3D" id="3.40.1440.40">
    <property type="match status" value="1"/>
</dbReference>
<gene>
    <name evidence="3" type="ORF">FHR90_003475</name>
    <name evidence="4" type="ORF">HUK83_16245</name>
</gene>
<name>A0A850NYR0_9PROT</name>
<comment type="caution">
    <text evidence="4">The sequence shown here is derived from an EMBL/GenBank/DDBJ whole genome shotgun (WGS) entry which is preliminary data.</text>
</comment>
<dbReference type="PROSITE" id="PS50164">
    <property type="entry name" value="GIY_YIG"/>
    <property type="match status" value="1"/>
</dbReference>
<evidence type="ECO:0000313" key="5">
    <source>
        <dbReference type="Proteomes" id="UP000557688"/>
    </source>
</evidence>
<feature type="region of interest" description="Disordered" evidence="1">
    <location>
        <begin position="143"/>
        <end position="180"/>
    </location>
</feature>
<dbReference type="EMBL" id="JABXXQ010000536">
    <property type="protein sequence ID" value="NVN31878.1"/>
    <property type="molecule type" value="Genomic_DNA"/>
</dbReference>
<evidence type="ECO:0000259" key="2">
    <source>
        <dbReference type="PROSITE" id="PS50164"/>
    </source>
</evidence>
<reference evidence="3 5" key="2">
    <citation type="submission" date="2020-08" db="EMBL/GenBank/DDBJ databases">
        <title>Genomic Encyclopedia of Type Strains, Phase III (KMG-III): the genomes of soil and plant-associated and newly described type strains.</title>
        <authorList>
            <person name="Whitman W."/>
        </authorList>
    </citation>
    <scope>NUCLEOTIDE SEQUENCE [LARGE SCALE GENOMIC DNA]</scope>
    <source>
        <strain evidence="3 5">CECT 8088</strain>
    </source>
</reference>
<reference evidence="4 6" key="1">
    <citation type="submission" date="2020-06" db="EMBL/GenBank/DDBJ databases">
        <title>Description of novel acetic acid bacteria.</title>
        <authorList>
            <person name="Sombolestani A."/>
        </authorList>
    </citation>
    <scope>NUCLEOTIDE SEQUENCE [LARGE SCALE GENOMIC DNA]</scope>
    <source>
        <strain evidence="4 6">LMG 26838</strain>
    </source>
</reference>
<evidence type="ECO:0000313" key="3">
    <source>
        <dbReference type="EMBL" id="MBB3175613.1"/>
    </source>
</evidence>
<evidence type="ECO:0000256" key="1">
    <source>
        <dbReference type="SAM" id="MobiDB-lite"/>
    </source>
</evidence>
<evidence type="ECO:0000313" key="4">
    <source>
        <dbReference type="EMBL" id="NVN31878.1"/>
    </source>
</evidence>
<sequence>MQTDTLLDLGFIDVGAWRLGDDGKIYLHLDEEKRSESRVLLDMEKALYSFAGPDGEVLYIGKTARAIRQRFNGYRTPGGRQRTNIRCNAAIRERLNSGQETRVLVFPMTLHLSHLRYGDFPINIAAGLEDGLIEAFNPPWNKSGGRGAPALTEDAEREVDDAEPAELAPVPTDAEESAATTDGVPFTVELGDTYLSKGHLNLGRFASPHLGENGEVIKVILGRPDKFIISKINRTANRTGNVRLVGNHRHIADWLRERYVLGDTLHCRVLDRNTVLLQEPRNR</sequence>
<evidence type="ECO:0000313" key="6">
    <source>
        <dbReference type="Proteomes" id="UP000565205"/>
    </source>
</evidence>
<dbReference type="AlphaFoldDB" id="A0A850NYR0"/>
<feature type="compositionally biased region" description="Acidic residues" evidence="1">
    <location>
        <begin position="153"/>
        <end position="164"/>
    </location>
</feature>